<dbReference type="InterPro" id="IPR036388">
    <property type="entry name" value="WH-like_DNA-bd_sf"/>
</dbReference>
<keyword evidence="3" id="KW-1185">Reference proteome</keyword>
<dbReference type="EMBL" id="CP001854">
    <property type="protein sequence ID" value="ADB49317.1"/>
    <property type="molecule type" value="Genomic_DNA"/>
</dbReference>
<dbReference type="AlphaFoldDB" id="D3FBE8"/>
<dbReference type="InterPro" id="IPR005149">
    <property type="entry name" value="Tscrpt_reg_PadR_N"/>
</dbReference>
<dbReference type="PANTHER" id="PTHR33169:SF14">
    <property type="entry name" value="TRANSCRIPTIONAL REGULATOR RV3488"/>
    <property type="match status" value="1"/>
</dbReference>
<dbReference type="InterPro" id="IPR052509">
    <property type="entry name" value="Metal_resp_DNA-bind_regulator"/>
</dbReference>
<dbReference type="HOGENOM" id="CLU_063440_3_1_11"/>
<reference evidence="3" key="2">
    <citation type="submission" date="2010-01" db="EMBL/GenBank/DDBJ databases">
        <title>The complete genome of Conexibacter woesei DSM 14684.</title>
        <authorList>
            <consortium name="US DOE Joint Genome Institute (JGI-PGF)"/>
            <person name="Lucas S."/>
            <person name="Copeland A."/>
            <person name="Lapidus A."/>
            <person name="Glavina del Rio T."/>
            <person name="Dalin E."/>
            <person name="Tice H."/>
            <person name="Bruce D."/>
            <person name="Goodwin L."/>
            <person name="Pitluck S."/>
            <person name="Kyrpides N."/>
            <person name="Mavromatis K."/>
            <person name="Ivanova N."/>
            <person name="Mikhailova N."/>
            <person name="Chertkov O."/>
            <person name="Brettin T."/>
            <person name="Detter J.C."/>
            <person name="Han C."/>
            <person name="Larimer F."/>
            <person name="Land M."/>
            <person name="Hauser L."/>
            <person name="Markowitz V."/>
            <person name="Cheng J.-F."/>
            <person name="Hugenholtz P."/>
            <person name="Woyke T."/>
            <person name="Wu D."/>
            <person name="Pukall R."/>
            <person name="Steenblock K."/>
            <person name="Schneider S."/>
            <person name="Klenk H.-P."/>
            <person name="Eisen J.A."/>
        </authorList>
    </citation>
    <scope>NUCLEOTIDE SEQUENCE [LARGE SCALE GENOMIC DNA]</scope>
    <source>
        <strain evidence="3">DSM 14684 / CIP 108061 / JCM 11494 / NBRC 100937 / ID131577</strain>
    </source>
</reference>
<reference evidence="2 3" key="1">
    <citation type="journal article" date="2010" name="Stand. Genomic Sci.">
        <title>Complete genome sequence of Conexibacter woesei type strain (ID131577).</title>
        <authorList>
            <person name="Pukall R."/>
            <person name="Lapidus A."/>
            <person name="Glavina Del Rio T."/>
            <person name="Copeland A."/>
            <person name="Tice H."/>
            <person name="Cheng J.-F."/>
            <person name="Lucas S."/>
            <person name="Chen F."/>
            <person name="Nolan M."/>
            <person name="Bruce D."/>
            <person name="Goodwin L."/>
            <person name="Pitluck S."/>
            <person name="Mavromatis K."/>
            <person name="Ivanova N."/>
            <person name="Ovchinnikova G."/>
            <person name="Pati A."/>
            <person name="Chen A."/>
            <person name="Palaniappan K."/>
            <person name="Land M."/>
            <person name="Hauser L."/>
            <person name="Chang Y.-J."/>
            <person name="Jeffries C.D."/>
            <person name="Chain P."/>
            <person name="Meincke L."/>
            <person name="Sims D."/>
            <person name="Brettin T."/>
            <person name="Detter J.C."/>
            <person name="Rohde M."/>
            <person name="Goeker M."/>
            <person name="Bristow J."/>
            <person name="Eisen J.A."/>
            <person name="Markowitz V."/>
            <person name="Kyrpides N.C."/>
            <person name="Klenk H.-P."/>
            <person name="Hugenholtz P."/>
        </authorList>
    </citation>
    <scope>NUCLEOTIDE SEQUENCE [LARGE SCALE GENOMIC DNA]</scope>
    <source>
        <strain evidence="3">DSM 14684 / CIP 108061 / JCM 11494 / NBRC 100937 / ID131577</strain>
    </source>
</reference>
<dbReference type="eggNOG" id="COG1695">
    <property type="taxonomic scope" value="Bacteria"/>
</dbReference>
<feature type="domain" description="Transcription regulator PadR N-terminal" evidence="1">
    <location>
        <begin position="19"/>
        <end position="90"/>
    </location>
</feature>
<organism evidence="2 3">
    <name type="scientific">Conexibacter woesei (strain DSM 14684 / CCUG 47730 / CIP 108061 / JCM 11494 / NBRC 100937 / ID131577)</name>
    <dbReference type="NCBI Taxonomy" id="469383"/>
    <lineage>
        <taxon>Bacteria</taxon>
        <taxon>Bacillati</taxon>
        <taxon>Actinomycetota</taxon>
        <taxon>Thermoleophilia</taxon>
        <taxon>Solirubrobacterales</taxon>
        <taxon>Conexibacteraceae</taxon>
        <taxon>Conexibacter</taxon>
    </lineage>
</organism>
<evidence type="ECO:0000259" key="1">
    <source>
        <dbReference type="Pfam" id="PF03551"/>
    </source>
</evidence>
<protein>
    <submittedName>
        <fullName evidence="2">Transcriptional regulator, PadR-like family</fullName>
    </submittedName>
</protein>
<evidence type="ECO:0000313" key="2">
    <source>
        <dbReference type="EMBL" id="ADB49317.1"/>
    </source>
</evidence>
<dbReference type="KEGG" id="cwo:Cwoe_0884"/>
<sequence>MTNEDRRPVWLRGVLDFCLLALLADGEAYGYELARRLEEHGLGTVPGGSLYPALLRREKLGHLRAEWRAGEGGPGRKYYAITPTGRAALEREAVAWRGFAAGVEATITGVAAR</sequence>
<dbReference type="Pfam" id="PF03551">
    <property type="entry name" value="PadR"/>
    <property type="match status" value="1"/>
</dbReference>
<dbReference type="SUPFAM" id="SSF46785">
    <property type="entry name" value="Winged helix' DNA-binding domain"/>
    <property type="match status" value="1"/>
</dbReference>
<dbReference type="Proteomes" id="UP000008229">
    <property type="component" value="Chromosome"/>
</dbReference>
<gene>
    <name evidence="2" type="ordered locus">Cwoe_0884</name>
</gene>
<proteinExistence type="predicted"/>
<dbReference type="Gene3D" id="1.10.10.10">
    <property type="entry name" value="Winged helix-like DNA-binding domain superfamily/Winged helix DNA-binding domain"/>
    <property type="match status" value="1"/>
</dbReference>
<dbReference type="OrthoDB" id="122286at2"/>
<evidence type="ECO:0000313" key="3">
    <source>
        <dbReference type="Proteomes" id="UP000008229"/>
    </source>
</evidence>
<name>D3FBE8_CONWI</name>
<dbReference type="PANTHER" id="PTHR33169">
    <property type="entry name" value="PADR-FAMILY TRANSCRIPTIONAL REGULATOR"/>
    <property type="match status" value="1"/>
</dbReference>
<dbReference type="RefSeq" id="WP_012932370.1">
    <property type="nucleotide sequence ID" value="NC_013739.1"/>
</dbReference>
<dbReference type="STRING" id="469383.Cwoe_0884"/>
<dbReference type="InterPro" id="IPR036390">
    <property type="entry name" value="WH_DNA-bd_sf"/>
</dbReference>
<accession>D3FBE8</accession>